<dbReference type="AlphaFoldDB" id="A0A2T3BFC4"/>
<dbReference type="Proteomes" id="UP000241818">
    <property type="component" value="Unassembled WGS sequence"/>
</dbReference>
<evidence type="ECO:0000313" key="2">
    <source>
        <dbReference type="EMBL" id="PSS28075.1"/>
    </source>
</evidence>
<feature type="domain" description="DUF1989" evidence="1">
    <location>
        <begin position="7"/>
        <end position="196"/>
    </location>
</feature>
<gene>
    <name evidence="2" type="ORF">M430DRAFT_132233</name>
</gene>
<reference evidence="2 3" key="1">
    <citation type="journal article" date="2018" name="New Phytol.">
        <title>Comparative genomics and transcriptomics depict ericoid mycorrhizal fungi as versatile saprotrophs and plant mutualists.</title>
        <authorList>
            <person name="Martino E."/>
            <person name="Morin E."/>
            <person name="Grelet G.A."/>
            <person name="Kuo A."/>
            <person name="Kohler A."/>
            <person name="Daghino S."/>
            <person name="Barry K.W."/>
            <person name="Cichocki N."/>
            <person name="Clum A."/>
            <person name="Dockter R.B."/>
            <person name="Hainaut M."/>
            <person name="Kuo R.C."/>
            <person name="LaButti K."/>
            <person name="Lindahl B.D."/>
            <person name="Lindquist E.A."/>
            <person name="Lipzen A."/>
            <person name="Khouja H.R."/>
            <person name="Magnuson J."/>
            <person name="Murat C."/>
            <person name="Ohm R.A."/>
            <person name="Singer S.W."/>
            <person name="Spatafora J.W."/>
            <person name="Wang M."/>
            <person name="Veneault-Fourrey C."/>
            <person name="Henrissat B."/>
            <person name="Grigoriev I.V."/>
            <person name="Martin F.M."/>
            <person name="Perotto S."/>
        </authorList>
    </citation>
    <scope>NUCLEOTIDE SEQUENCE [LARGE SCALE GENOMIC DNA]</scope>
    <source>
        <strain evidence="2 3">ATCC 22711</strain>
    </source>
</reference>
<proteinExistence type="predicted"/>
<evidence type="ECO:0000313" key="3">
    <source>
        <dbReference type="Proteomes" id="UP000241818"/>
    </source>
</evidence>
<dbReference type="InParanoid" id="A0A2T3BFC4"/>
<organism evidence="2 3">
    <name type="scientific">Amorphotheca resinae ATCC 22711</name>
    <dbReference type="NCBI Taxonomy" id="857342"/>
    <lineage>
        <taxon>Eukaryota</taxon>
        <taxon>Fungi</taxon>
        <taxon>Dikarya</taxon>
        <taxon>Ascomycota</taxon>
        <taxon>Pezizomycotina</taxon>
        <taxon>Leotiomycetes</taxon>
        <taxon>Helotiales</taxon>
        <taxon>Amorphothecaceae</taxon>
        <taxon>Amorphotheca</taxon>
    </lineage>
</organism>
<dbReference type="PANTHER" id="PTHR31527:SF0">
    <property type="entry name" value="RE64534P"/>
    <property type="match status" value="1"/>
</dbReference>
<keyword evidence="3" id="KW-1185">Reference proteome</keyword>
<dbReference type="STRING" id="857342.A0A2T3BFC4"/>
<dbReference type="InterPro" id="IPR018959">
    <property type="entry name" value="DUF1989"/>
</dbReference>
<dbReference type="RefSeq" id="XP_024725600.1">
    <property type="nucleotide sequence ID" value="XM_024862236.1"/>
</dbReference>
<sequence length="212" mass="23132">MTSQLTTIPARHGIAVPLSAGQTIKVINTHGNQVVDTWAFTLSSFPPSPSSAIKTQLSMQHTRASLCRVIPQAGDGLYDNERKKILTMTEDTTAGHHDTLMAACDKQRYEELGGGSSHRNCSDNLVEGLAAIGWLAPFFMFSSSFFPSPFSPQFTPSPFNLFMNIPVHEDRTTLSFDPPTSKEGQYVCLKAEVDLVIAFSACPQVSYENALS</sequence>
<dbReference type="GeneID" id="36570317"/>
<protein>
    <recommendedName>
        <fullName evidence="1">DUF1989 domain-containing protein</fullName>
    </recommendedName>
</protein>
<dbReference type="OrthoDB" id="504708at2759"/>
<name>A0A2T3BFC4_AMORE</name>
<evidence type="ECO:0000259" key="1">
    <source>
        <dbReference type="Pfam" id="PF09347"/>
    </source>
</evidence>
<accession>A0A2T3BFC4</accession>
<dbReference type="Pfam" id="PF09347">
    <property type="entry name" value="DUF1989"/>
    <property type="match status" value="1"/>
</dbReference>
<dbReference type="PANTHER" id="PTHR31527">
    <property type="entry name" value="RE64534P"/>
    <property type="match status" value="1"/>
</dbReference>
<dbReference type="EMBL" id="KZ679006">
    <property type="protein sequence ID" value="PSS28075.1"/>
    <property type="molecule type" value="Genomic_DNA"/>
</dbReference>